<protein>
    <submittedName>
        <fullName evidence="1">Uncharacterized protein</fullName>
    </submittedName>
</protein>
<gene>
    <name evidence="1" type="ORF">BPAE_0096g00310</name>
</gene>
<sequence>MERLKLEAVTAASFLPLSGPSLLFYLNSQVLESWPPNELTVDIITAHASMVNVEAAAKKSVFKSKVHSFFFGVLRDFLFFRGTVIVDHFTEQGNMAVLGTICLHAPKDFGVVHNACKDHVTMSDFSTKTMIISFVGTLRDTIYGNIN</sequence>
<organism evidence="1 2">
    <name type="scientific">Botrytis paeoniae</name>
    <dbReference type="NCBI Taxonomy" id="278948"/>
    <lineage>
        <taxon>Eukaryota</taxon>
        <taxon>Fungi</taxon>
        <taxon>Dikarya</taxon>
        <taxon>Ascomycota</taxon>
        <taxon>Pezizomycotina</taxon>
        <taxon>Leotiomycetes</taxon>
        <taxon>Helotiales</taxon>
        <taxon>Sclerotiniaceae</taxon>
        <taxon>Botrytis</taxon>
    </lineage>
</organism>
<dbReference type="AlphaFoldDB" id="A0A4Z1FJT6"/>
<dbReference type="Proteomes" id="UP000297910">
    <property type="component" value="Unassembled WGS sequence"/>
</dbReference>
<evidence type="ECO:0000313" key="2">
    <source>
        <dbReference type="Proteomes" id="UP000297910"/>
    </source>
</evidence>
<keyword evidence="2" id="KW-1185">Reference proteome</keyword>
<dbReference type="EMBL" id="PQXI01000096">
    <property type="protein sequence ID" value="TGO24725.1"/>
    <property type="molecule type" value="Genomic_DNA"/>
</dbReference>
<reference evidence="1 2" key="1">
    <citation type="submission" date="2017-12" db="EMBL/GenBank/DDBJ databases">
        <title>Comparative genomics of Botrytis spp.</title>
        <authorList>
            <person name="Valero-Jimenez C.A."/>
            <person name="Tapia P."/>
            <person name="Veloso J."/>
            <person name="Silva-Moreno E."/>
            <person name="Staats M."/>
            <person name="Valdes J.H."/>
            <person name="Van Kan J.A.L."/>
        </authorList>
    </citation>
    <scope>NUCLEOTIDE SEQUENCE [LARGE SCALE GENOMIC DNA]</scope>
    <source>
        <strain evidence="1 2">Bp0003</strain>
    </source>
</reference>
<proteinExistence type="predicted"/>
<evidence type="ECO:0000313" key="1">
    <source>
        <dbReference type="EMBL" id="TGO24725.1"/>
    </source>
</evidence>
<name>A0A4Z1FJT6_9HELO</name>
<comment type="caution">
    <text evidence="1">The sequence shown here is derived from an EMBL/GenBank/DDBJ whole genome shotgun (WGS) entry which is preliminary data.</text>
</comment>
<accession>A0A4Z1FJT6</accession>